<proteinExistence type="inferred from homology"/>
<feature type="binding site" evidence="6">
    <location>
        <begin position="188"/>
        <end position="195"/>
    </location>
    <ligand>
        <name>NAD(+)</name>
        <dbReference type="ChEBI" id="CHEBI:57540"/>
    </ligand>
</feature>
<comment type="caution">
    <text evidence="10">The sequence shown here is derived from an EMBL/GenBank/DDBJ whole genome shotgun (WGS) entry which is preliminary data.</text>
</comment>
<feature type="active site" description="Proton acceptor" evidence="5">
    <location>
        <position position="452"/>
    </location>
</feature>
<keyword evidence="11" id="KW-1185">Reference proteome</keyword>
<keyword evidence="6" id="KW-0547">Nucleotide-binding</keyword>
<dbReference type="PIRSF" id="PIRSF000350">
    <property type="entry name" value="Mercury_reductase_MerA"/>
    <property type="match status" value="1"/>
</dbReference>
<evidence type="ECO:0000256" key="2">
    <source>
        <dbReference type="ARBA" id="ARBA00022630"/>
    </source>
</evidence>
<comment type="similarity">
    <text evidence="1">Belongs to the class-I pyridine nucleotide-disulfide oxidoreductase family.</text>
</comment>
<dbReference type="Gene3D" id="3.50.50.60">
    <property type="entry name" value="FAD/NAD(P)-binding domain"/>
    <property type="match status" value="2"/>
</dbReference>
<dbReference type="Gene3D" id="3.30.390.30">
    <property type="match status" value="1"/>
</dbReference>
<feature type="disulfide bond" description="Redox-active" evidence="7">
    <location>
        <begin position="60"/>
        <end position="65"/>
    </location>
</feature>
<evidence type="ECO:0000256" key="1">
    <source>
        <dbReference type="ARBA" id="ARBA00007532"/>
    </source>
</evidence>
<dbReference type="RefSeq" id="WP_318279242.1">
    <property type="nucleotide sequence ID" value="NZ_BJUU01000015.1"/>
</dbReference>
<keyword evidence="4" id="KW-0560">Oxidoreductase</keyword>
<evidence type="ECO:0000313" key="10">
    <source>
        <dbReference type="EMBL" id="GEK80857.1"/>
    </source>
</evidence>
<evidence type="ECO:0000256" key="7">
    <source>
        <dbReference type="PIRSR" id="PIRSR000350-4"/>
    </source>
</evidence>
<dbReference type="SUPFAM" id="SSF55424">
    <property type="entry name" value="FAD/NAD-linked reductases, dimerisation (C-terminal) domain"/>
    <property type="match status" value="1"/>
</dbReference>
<feature type="domain" description="Pyridine nucleotide-disulphide oxidoreductase dimerisation" evidence="8">
    <location>
        <begin position="351"/>
        <end position="461"/>
    </location>
</feature>
<reference evidence="10 11" key="1">
    <citation type="submission" date="2019-07" db="EMBL/GenBank/DDBJ databases">
        <title>Whole genome shotgun sequence of Agrococcus baldri NBRC 103055.</title>
        <authorList>
            <person name="Hosoyama A."/>
            <person name="Uohara A."/>
            <person name="Ohji S."/>
            <person name="Ichikawa N."/>
        </authorList>
    </citation>
    <scope>NUCLEOTIDE SEQUENCE [LARGE SCALE GENOMIC DNA]</scope>
    <source>
        <strain evidence="10 11">NBRC 103055</strain>
    </source>
</reference>
<dbReference type="PRINTS" id="PR00368">
    <property type="entry name" value="FADPNR"/>
</dbReference>
<evidence type="ECO:0000259" key="9">
    <source>
        <dbReference type="Pfam" id="PF07992"/>
    </source>
</evidence>
<evidence type="ECO:0000256" key="4">
    <source>
        <dbReference type="ARBA" id="ARBA00023002"/>
    </source>
</evidence>
<dbReference type="InterPro" id="IPR036188">
    <property type="entry name" value="FAD/NAD-bd_sf"/>
</dbReference>
<keyword evidence="6" id="KW-0520">NAD</keyword>
<dbReference type="PANTHER" id="PTHR43014">
    <property type="entry name" value="MERCURIC REDUCTASE"/>
    <property type="match status" value="1"/>
</dbReference>
<gene>
    <name evidence="10" type="primary">ykgC</name>
    <name evidence="10" type="ORF">ABA31_22080</name>
</gene>
<comment type="cofactor">
    <cofactor evidence="6">
        <name>FAD</name>
        <dbReference type="ChEBI" id="CHEBI:57692"/>
    </cofactor>
    <text evidence="6">Binds 1 FAD per subunit.</text>
</comment>
<dbReference type="InterPro" id="IPR001100">
    <property type="entry name" value="Pyr_nuc-diS_OxRdtase"/>
</dbReference>
<dbReference type="InterPro" id="IPR023753">
    <property type="entry name" value="FAD/NAD-binding_dom"/>
</dbReference>
<evidence type="ECO:0000256" key="6">
    <source>
        <dbReference type="PIRSR" id="PIRSR000350-3"/>
    </source>
</evidence>
<keyword evidence="3 6" id="KW-0274">FAD</keyword>
<evidence type="ECO:0000259" key="8">
    <source>
        <dbReference type="Pfam" id="PF02852"/>
    </source>
</evidence>
<dbReference type="SUPFAM" id="SSF51905">
    <property type="entry name" value="FAD/NAD(P)-binding domain"/>
    <property type="match status" value="1"/>
</dbReference>
<dbReference type="Pfam" id="PF07992">
    <property type="entry name" value="Pyr_redox_2"/>
    <property type="match status" value="1"/>
</dbReference>
<sequence length="467" mass="49160">MDDRDGRDPRGGELMTARLSTEVLVIGWGKGGKTLARALGRAGRRVVLVERDDTMIGGTCINVACVPTKALVIQAERRRPEDDPDAYLARAIASRDTLVERLREANRQLLATVDAVTLVRGEASFTGPHTVRVTGGDEELEIAGEVVVVNTGTVPRMPGIDGQDGPRVHDSTSIQHLDSVPDRLAIVGAGTIALEFASMFARFGSAVTIIARGAGILPDEDDDVRASVEHALADAGVAVLADASTTRIDDGPERATVVTSAGEVAADAVLLATGRAPATAALDLAAADIRTDERGFVIVDDLLRTSSRRVWAVGDVTGGQQLTPISLDDSRIVHAQLTGAEERNRADRVAVPTAVFTTPPLARVGLTEREARERGLRVLVGAKPVATIAAMPRPKALGETHGIIKVVVDAETDLVLGAALHSVDAQEVINLVALAMRAGVTAAELRDGIWTHPSSTEALNEVLGELR</sequence>
<name>A0AA87RDU2_9MICO</name>
<dbReference type="GO" id="GO:0003955">
    <property type="term" value="F:NAD(P)H dehydrogenase (quinone) activity"/>
    <property type="evidence" value="ECO:0007669"/>
    <property type="project" value="TreeGrafter"/>
</dbReference>
<dbReference type="GO" id="GO:0050660">
    <property type="term" value="F:flavin adenine dinucleotide binding"/>
    <property type="evidence" value="ECO:0007669"/>
    <property type="project" value="TreeGrafter"/>
</dbReference>
<protein>
    <submittedName>
        <fullName evidence="10">Pyridine nucleotide-disulfide oxidoreductase</fullName>
    </submittedName>
</protein>
<feature type="binding site" evidence="6">
    <location>
        <position position="69"/>
    </location>
    <ligand>
        <name>FAD</name>
        <dbReference type="ChEBI" id="CHEBI:57692"/>
    </ligand>
</feature>
<dbReference type="Proteomes" id="UP000321749">
    <property type="component" value="Unassembled WGS sequence"/>
</dbReference>
<feature type="binding site" evidence="6">
    <location>
        <position position="274"/>
    </location>
    <ligand>
        <name>NAD(+)</name>
        <dbReference type="ChEBI" id="CHEBI:57540"/>
    </ligand>
</feature>
<organism evidence="10 11">
    <name type="scientific">Agrococcus baldri</name>
    <dbReference type="NCBI Taxonomy" id="153730"/>
    <lineage>
        <taxon>Bacteria</taxon>
        <taxon>Bacillati</taxon>
        <taxon>Actinomycetota</taxon>
        <taxon>Actinomycetes</taxon>
        <taxon>Micrococcales</taxon>
        <taxon>Microbacteriaceae</taxon>
        <taxon>Agrococcus</taxon>
    </lineage>
</organism>
<dbReference type="PANTHER" id="PTHR43014:SF4">
    <property type="entry name" value="PYRIDINE NUCLEOTIDE-DISULFIDE OXIDOREDUCTASE RCLA-RELATED"/>
    <property type="match status" value="1"/>
</dbReference>
<evidence type="ECO:0000256" key="3">
    <source>
        <dbReference type="ARBA" id="ARBA00022827"/>
    </source>
</evidence>
<dbReference type="AlphaFoldDB" id="A0AA87RDU2"/>
<feature type="domain" description="FAD/NAD(P)-binding" evidence="9">
    <location>
        <begin position="22"/>
        <end position="324"/>
    </location>
</feature>
<dbReference type="Pfam" id="PF02852">
    <property type="entry name" value="Pyr_redox_dim"/>
    <property type="match status" value="1"/>
</dbReference>
<evidence type="ECO:0000256" key="5">
    <source>
        <dbReference type="PIRSR" id="PIRSR000350-2"/>
    </source>
</evidence>
<dbReference type="FunFam" id="3.30.390.30:FF:000001">
    <property type="entry name" value="Dihydrolipoyl dehydrogenase"/>
    <property type="match status" value="1"/>
</dbReference>
<dbReference type="PRINTS" id="PR00411">
    <property type="entry name" value="PNDRDTASEI"/>
</dbReference>
<accession>A0AA87RDU2</accession>
<dbReference type="EMBL" id="BJUU01000015">
    <property type="protein sequence ID" value="GEK80857.1"/>
    <property type="molecule type" value="Genomic_DNA"/>
</dbReference>
<feature type="binding site" evidence="6">
    <location>
        <position position="315"/>
    </location>
    <ligand>
        <name>FAD</name>
        <dbReference type="ChEBI" id="CHEBI:57692"/>
    </ligand>
</feature>
<dbReference type="InterPro" id="IPR004099">
    <property type="entry name" value="Pyr_nucl-diS_OxRdtase_dimer"/>
</dbReference>
<dbReference type="InterPro" id="IPR016156">
    <property type="entry name" value="FAD/NAD-linked_Rdtase_dimer_sf"/>
</dbReference>
<keyword evidence="2" id="KW-0285">Flavoprotein</keyword>
<evidence type="ECO:0000313" key="11">
    <source>
        <dbReference type="Proteomes" id="UP000321749"/>
    </source>
</evidence>